<protein>
    <recommendedName>
        <fullName evidence="4">HTH arsR-type domain-containing protein</fullName>
    </recommendedName>
</protein>
<dbReference type="InterPro" id="IPR036388">
    <property type="entry name" value="WH-like_DNA-bd_sf"/>
</dbReference>
<evidence type="ECO:0000256" key="3">
    <source>
        <dbReference type="ARBA" id="ARBA00023163"/>
    </source>
</evidence>
<dbReference type="Gene3D" id="1.10.10.10">
    <property type="entry name" value="Winged helix-like DNA-binding domain superfamily/Winged helix DNA-binding domain"/>
    <property type="match status" value="1"/>
</dbReference>
<dbReference type="SMART" id="SM00418">
    <property type="entry name" value="HTH_ARSR"/>
    <property type="match status" value="1"/>
</dbReference>
<dbReference type="SUPFAM" id="SSF46785">
    <property type="entry name" value="Winged helix' DNA-binding domain"/>
    <property type="match status" value="1"/>
</dbReference>
<dbReference type="AlphaFoldDB" id="A0A1F6EJ30"/>
<dbReference type="InterPro" id="IPR036390">
    <property type="entry name" value="WH_DNA-bd_sf"/>
</dbReference>
<dbReference type="Pfam" id="PF01022">
    <property type="entry name" value="HTH_5"/>
    <property type="match status" value="1"/>
</dbReference>
<dbReference type="InterPro" id="IPR011991">
    <property type="entry name" value="ArsR-like_HTH"/>
</dbReference>
<dbReference type="PANTHER" id="PTHR43132:SF2">
    <property type="entry name" value="ARSENICAL RESISTANCE OPERON REPRESSOR ARSR-RELATED"/>
    <property type="match status" value="1"/>
</dbReference>
<dbReference type="CDD" id="cd00090">
    <property type="entry name" value="HTH_ARSR"/>
    <property type="match status" value="1"/>
</dbReference>
<evidence type="ECO:0000256" key="2">
    <source>
        <dbReference type="ARBA" id="ARBA00023125"/>
    </source>
</evidence>
<comment type="caution">
    <text evidence="5">The sequence shown here is derived from an EMBL/GenBank/DDBJ whole genome shotgun (WGS) entry which is preliminary data.</text>
</comment>
<dbReference type="GO" id="GO:0003677">
    <property type="term" value="F:DNA binding"/>
    <property type="evidence" value="ECO:0007669"/>
    <property type="project" value="UniProtKB-KW"/>
</dbReference>
<dbReference type="STRING" id="1798513.A3A40_02905"/>
<evidence type="ECO:0000259" key="4">
    <source>
        <dbReference type="PROSITE" id="PS50987"/>
    </source>
</evidence>
<reference evidence="5 6" key="1">
    <citation type="journal article" date="2016" name="Nat. Commun.">
        <title>Thousands of microbial genomes shed light on interconnected biogeochemical processes in an aquifer system.</title>
        <authorList>
            <person name="Anantharaman K."/>
            <person name="Brown C.T."/>
            <person name="Hug L.A."/>
            <person name="Sharon I."/>
            <person name="Castelle C.J."/>
            <person name="Probst A.J."/>
            <person name="Thomas B.C."/>
            <person name="Singh A."/>
            <person name="Wilkins M.J."/>
            <person name="Karaoz U."/>
            <person name="Brodie E.L."/>
            <person name="Williams K.H."/>
            <person name="Hubbard S.S."/>
            <person name="Banfield J.F."/>
        </authorList>
    </citation>
    <scope>NUCLEOTIDE SEQUENCE [LARGE SCALE GENOMIC DNA]</scope>
</reference>
<proteinExistence type="predicted"/>
<dbReference type="EMBL" id="MFMA01000048">
    <property type="protein sequence ID" value="OGG73649.1"/>
    <property type="molecule type" value="Genomic_DNA"/>
</dbReference>
<organism evidence="5 6">
    <name type="scientific">Candidatus Kaiserbacteria bacterium RIFCSPLOWO2_01_FULL_54_20</name>
    <dbReference type="NCBI Taxonomy" id="1798513"/>
    <lineage>
        <taxon>Bacteria</taxon>
        <taxon>Candidatus Kaiseribacteriota</taxon>
    </lineage>
</organism>
<gene>
    <name evidence="5" type="ORF">A3A40_02905</name>
</gene>
<keyword evidence="1" id="KW-0805">Transcription regulation</keyword>
<name>A0A1F6EJ30_9BACT</name>
<accession>A0A1F6EJ30</accession>
<dbReference type="Proteomes" id="UP000178427">
    <property type="component" value="Unassembled WGS sequence"/>
</dbReference>
<dbReference type="GO" id="GO:0003700">
    <property type="term" value="F:DNA-binding transcription factor activity"/>
    <property type="evidence" value="ECO:0007669"/>
    <property type="project" value="InterPro"/>
</dbReference>
<evidence type="ECO:0000313" key="5">
    <source>
        <dbReference type="EMBL" id="OGG73649.1"/>
    </source>
</evidence>
<dbReference type="PANTHER" id="PTHR43132">
    <property type="entry name" value="ARSENICAL RESISTANCE OPERON REPRESSOR ARSR-RELATED"/>
    <property type="match status" value="1"/>
</dbReference>
<dbReference type="InterPro" id="IPR051011">
    <property type="entry name" value="Metal_resp_trans_reg"/>
</dbReference>
<evidence type="ECO:0000313" key="6">
    <source>
        <dbReference type="Proteomes" id="UP000178427"/>
    </source>
</evidence>
<keyword evidence="3" id="KW-0804">Transcription</keyword>
<feature type="domain" description="HTH arsR-type" evidence="4">
    <location>
        <begin position="6"/>
        <end position="96"/>
    </location>
</feature>
<dbReference type="PROSITE" id="PS50987">
    <property type="entry name" value="HTH_ARSR_2"/>
    <property type="match status" value="1"/>
</dbReference>
<keyword evidence="2" id="KW-0238">DNA-binding</keyword>
<dbReference type="PRINTS" id="PR00778">
    <property type="entry name" value="HTHARSR"/>
</dbReference>
<sequence>MEDANNNPTNYRRLERVVKGFANHRRLEILNLLHKNPELSVEDISERLNIGYENASDHLRKMAIAGLILKRNEGNNVRHKLTFRAESILVFCKTLE</sequence>
<evidence type="ECO:0000256" key="1">
    <source>
        <dbReference type="ARBA" id="ARBA00023015"/>
    </source>
</evidence>
<dbReference type="InterPro" id="IPR001845">
    <property type="entry name" value="HTH_ArsR_DNA-bd_dom"/>
</dbReference>